<dbReference type="PIRSF" id="PIRSF500217">
    <property type="entry name" value="AlgI"/>
    <property type="match status" value="1"/>
</dbReference>
<dbReference type="Proteomes" id="UP000824002">
    <property type="component" value="Unassembled WGS sequence"/>
</dbReference>
<evidence type="ECO:0000256" key="8">
    <source>
        <dbReference type="SAM" id="Phobius"/>
    </source>
</evidence>
<keyword evidence="7" id="KW-0808">Transferase</keyword>
<evidence type="ECO:0000256" key="6">
    <source>
        <dbReference type="ARBA" id="ARBA00023136"/>
    </source>
</evidence>
<evidence type="ECO:0000256" key="7">
    <source>
        <dbReference type="PIRNR" id="PIRNR016636"/>
    </source>
</evidence>
<feature type="transmembrane region" description="Helical" evidence="8">
    <location>
        <begin position="74"/>
        <end position="93"/>
    </location>
</feature>
<keyword evidence="3 7" id="KW-1003">Cell membrane</keyword>
<dbReference type="Pfam" id="PF03062">
    <property type="entry name" value="MBOAT"/>
    <property type="match status" value="1"/>
</dbReference>
<protein>
    <submittedName>
        <fullName evidence="9">MBOAT family protein</fullName>
    </submittedName>
</protein>
<keyword evidence="5 8" id="KW-1133">Transmembrane helix</keyword>
<feature type="transmembrane region" description="Helical" evidence="8">
    <location>
        <begin position="400"/>
        <end position="420"/>
    </location>
</feature>
<keyword evidence="7" id="KW-0012">Acyltransferase</keyword>
<comment type="subcellular location">
    <subcellularLocation>
        <location evidence="1">Cell membrane</location>
        <topology evidence="1">Multi-pass membrane protein</topology>
    </subcellularLocation>
</comment>
<evidence type="ECO:0000313" key="9">
    <source>
        <dbReference type="EMBL" id="HIS75297.1"/>
    </source>
</evidence>
<evidence type="ECO:0000313" key="10">
    <source>
        <dbReference type="Proteomes" id="UP000824002"/>
    </source>
</evidence>
<proteinExistence type="inferred from homology"/>
<evidence type="ECO:0000256" key="3">
    <source>
        <dbReference type="ARBA" id="ARBA00022475"/>
    </source>
</evidence>
<sequence>MVFSSIPFLYVFLPVVLLIYFLCPMSRKNLVLMVSGFLFYAWGEPVYVLLMLFSTLLDYTAGRVMERYRENPKIRKAALLTSVIINLSLLAVFKYSSFLVENINALFGISLFNPDLPLPIGISFYTFQSMSYTIDLYRGDTKMQKSYINYAAYVSMFPQLVAGPIVRYDDVAAELENRTITLDKIGEGAFLFAQGLAKKVLLANNIGILWTNVKEMATAGSVPAVTAWLGILAFTFQIYFDFSGYSDMARGMGRMLGFDFPDNFRYPYMSKSITDFWRRWHMTLGSWFRSYVYIPLGGNRKGTARTIRNLLITWMLTGLWHGASWNFLLWGLYFGVLLIIEKFFLGKYLEKLPGWLQQTYSFLLVVFGWVLFEMETPALIGGFFGSMVGFGGFADKYSVYLLASYGLLMVLCMIASNNWVPRLVEMAGKKFPRVVSGCKPVYIVLALVFGTAFLVNSTYNPFLYFRF</sequence>
<dbReference type="GO" id="GO:0042121">
    <property type="term" value="P:alginic acid biosynthetic process"/>
    <property type="evidence" value="ECO:0007669"/>
    <property type="project" value="InterPro"/>
</dbReference>
<evidence type="ECO:0000256" key="5">
    <source>
        <dbReference type="ARBA" id="ARBA00022989"/>
    </source>
</evidence>
<organism evidence="9 10">
    <name type="scientific">Candidatus Merdivicinus excrementipullorum</name>
    <dbReference type="NCBI Taxonomy" id="2840867"/>
    <lineage>
        <taxon>Bacteria</taxon>
        <taxon>Bacillati</taxon>
        <taxon>Bacillota</taxon>
        <taxon>Clostridia</taxon>
        <taxon>Eubacteriales</taxon>
        <taxon>Oscillospiraceae</taxon>
        <taxon>Oscillospiraceae incertae sedis</taxon>
        <taxon>Candidatus Merdivicinus</taxon>
    </lineage>
</organism>
<gene>
    <name evidence="9" type="ORF">IAB51_00660</name>
</gene>
<feature type="transmembrane region" description="Helical" evidence="8">
    <location>
        <begin position="30"/>
        <end position="54"/>
    </location>
</feature>
<dbReference type="PIRSF" id="PIRSF016636">
    <property type="entry name" value="AlgI_DltB"/>
    <property type="match status" value="1"/>
</dbReference>
<keyword evidence="4 8" id="KW-0812">Transmembrane</keyword>
<feature type="transmembrane region" description="Helical" evidence="8">
    <location>
        <begin position="147"/>
        <end position="168"/>
    </location>
</feature>
<accession>A0A9D1FKS7</accession>
<feature type="transmembrane region" description="Helical" evidence="8">
    <location>
        <begin position="222"/>
        <end position="242"/>
    </location>
</feature>
<dbReference type="GO" id="GO:0005886">
    <property type="term" value="C:plasma membrane"/>
    <property type="evidence" value="ECO:0007669"/>
    <property type="project" value="UniProtKB-SubCell"/>
</dbReference>
<feature type="transmembrane region" description="Helical" evidence="8">
    <location>
        <begin position="441"/>
        <end position="459"/>
    </location>
</feature>
<evidence type="ECO:0000256" key="1">
    <source>
        <dbReference type="ARBA" id="ARBA00004651"/>
    </source>
</evidence>
<dbReference type="PANTHER" id="PTHR13285">
    <property type="entry name" value="ACYLTRANSFERASE"/>
    <property type="match status" value="1"/>
</dbReference>
<dbReference type="PANTHER" id="PTHR13285:SF18">
    <property type="entry name" value="PROTEIN-CYSTEINE N-PALMITOYLTRANSFERASE RASP"/>
    <property type="match status" value="1"/>
</dbReference>
<feature type="transmembrane region" description="Helical" evidence="8">
    <location>
        <begin position="310"/>
        <end position="340"/>
    </location>
</feature>
<reference evidence="9" key="1">
    <citation type="submission" date="2020-10" db="EMBL/GenBank/DDBJ databases">
        <authorList>
            <person name="Gilroy R."/>
        </authorList>
    </citation>
    <scope>NUCLEOTIDE SEQUENCE</scope>
    <source>
        <strain evidence="9">CHK199-13235</strain>
    </source>
</reference>
<dbReference type="EMBL" id="DVJP01000009">
    <property type="protein sequence ID" value="HIS75297.1"/>
    <property type="molecule type" value="Genomic_DNA"/>
</dbReference>
<keyword evidence="6 7" id="KW-0472">Membrane</keyword>
<feature type="transmembrane region" description="Helical" evidence="8">
    <location>
        <begin position="6"/>
        <end position="23"/>
    </location>
</feature>
<dbReference type="AlphaFoldDB" id="A0A9D1FKS7"/>
<dbReference type="InterPro" id="IPR028362">
    <property type="entry name" value="AlgI"/>
</dbReference>
<dbReference type="InterPro" id="IPR004299">
    <property type="entry name" value="MBOAT_fam"/>
</dbReference>
<feature type="transmembrane region" description="Helical" evidence="8">
    <location>
        <begin position="105"/>
        <end position="127"/>
    </location>
</feature>
<dbReference type="InterPro" id="IPR024194">
    <property type="entry name" value="Ac/AlaTfrase_AlgI/DltB"/>
</dbReference>
<comment type="caution">
    <text evidence="9">The sequence shown here is derived from an EMBL/GenBank/DDBJ whole genome shotgun (WGS) entry which is preliminary data.</text>
</comment>
<evidence type="ECO:0000256" key="4">
    <source>
        <dbReference type="ARBA" id="ARBA00022692"/>
    </source>
</evidence>
<evidence type="ECO:0000256" key="2">
    <source>
        <dbReference type="ARBA" id="ARBA00010323"/>
    </source>
</evidence>
<dbReference type="InterPro" id="IPR051085">
    <property type="entry name" value="MB_O-acyltransferase"/>
</dbReference>
<dbReference type="GO" id="GO:0016746">
    <property type="term" value="F:acyltransferase activity"/>
    <property type="evidence" value="ECO:0007669"/>
    <property type="project" value="UniProtKB-KW"/>
</dbReference>
<reference evidence="9" key="2">
    <citation type="journal article" date="2021" name="PeerJ">
        <title>Extensive microbial diversity within the chicken gut microbiome revealed by metagenomics and culture.</title>
        <authorList>
            <person name="Gilroy R."/>
            <person name="Ravi A."/>
            <person name="Getino M."/>
            <person name="Pursley I."/>
            <person name="Horton D.L."/>
            <person name="Alikhan N.F."/>
            <person name="Baker D."/>
            <person name="Gharbi K."/>
            <person name="Hall N."/>
            <person name="Watson M."/>
            <person name="Adriaenssens E.M."/>
            <person name="Foster-Nyarko E."/>
            <person name="Jarju S."/>
            <person name="Secka A."/>
            <person name="Antonio M."/>
            <person name="Oren A."/>
            <person name="Chaudhuri R.R."/>
            <person name="La Ragione R."/>
            <person name="Hildebrand F."/>
            <person name="Pallen M.J."/>
        </authorList>
    </citation>
    <scope>NUCLEOTIDE SEQUENCE</scope>
    <source>
        <strain evidence="9">CHK199-13235</strain>
    </source>
</reference>
<feature type="transmembrane region" description="Helical" evidence="8">
    <location>
        <begin position="189"/>
        <end position="210"/>
    </location>
</feature>
<name>A0A9D1FKS7_9FIRM</name>
<comment type="similarity">
    <text evidence="2 7">Belongs to the membrane-bound acyltransferase family.</text>
</comment>